<dbReference type="Gene3D" id="1.10.10.10">
    <property type="entry name" value="Winged helix-like DNA-binding domain superfamily/Winged helix DNA-binding domain"/>
    <property type="match status" value="1"/>
</dbReference>
<keyword evidence="7" id="KW-1185">Reference proteome</keyword>
<dbReference type="CDD" id="cd08422">
    <property type="entry name" value="PBP2_CrgA_like"/>
    <property type="match status" value="1"/>
</dbReference>
<protein>
    <submittedName>
        <fullName evidence="6">LysR family transcriptional regulator</fullName>
    </submittedName>
</protein>
<comment type="similarity">
    <text evidence="1">Belongs to the LysR transcriptional regulatory family.</text>
</comment>
<dbReference type="InterPro" id="IPR058163">
    <property type="entry name" value="LysR-type_TF_proteobact-type"/>
</dbReference>
<dbReference type="InterPro" id="IPR036388">
    <property type="entry name" value="WH-like_DNA-bd_sf"/>
</dbReference>
<dbReference type="SUPFAM" id="SSF46785">
    <property type="entry name" value="Winged helix' DNA-binding domain"/>
    <property type="match status" value="1"/>
</dbReference>
<evidence type="ECO:0000256" key="1">
    <source>
        <dbReference type="ARBA" id="ARBA00009437"/>
    </source>
</evidence>
<dbReference type="InterPro" id="IPR000847">
    <property type="entry name" value="LysR_HTH_N"/>
</dbReference>
<sequence>MTERSTASSSLRAAGAAPPEAFWLPSWHAFVKTVELGSMAACARALDCTRAQVSRQMAELEAHLGARLLERSTRRLRPTPDGEVFLQHARQALDSVAATHIALGQQAGRPQGVLRVSATITFGRIYVAPLLPPLLAAHPQLVCELILTDQLVDLVQDQIDLALRMTRSPPQDAVARRIAAIGRAVFAAPAYLAAHGAPASVAELARHQTLSYLLTDDDHWRLQDADGAEHRLPASSRLRLNSTDALLDAALAGLGLAILPIYLAAPHVAAGRLQAVLPQAQPVTPHGNAIYACYTPSRVRSPKVRVLLDALRARFEPVPPWERGGEPRNGS</sequence>
<dbReference type="Pfam" id="PF03466">
    <property type="entry name" value="LysR_substrate"/>
    <property type="match status" value="1"/>
</dbReference>
<dbReference type="RefSeq" id="WP_377478631.1">
    <property type="nucleotide sequence ID" value="NZ_JBHLTN010000002.1"/>
</dbReference>
<accession>A0ABV6PPX4</accession>
<organism evidence="6 7">
    <name type="scientific">Ottowia pentelensis</name>
    <dbReference type="NCBI Taxonomy" id="511108"/>
    <lineage>
        <taxon>Bacteria</taxon>
        <taxon>Pseudomonadati</taxon>
        <taxon>Pseudomonadota</taxon>
        <taxon>Betaproteobacteria</taxon>
        <taxon>Burkholderiales</taxon>
        <taxon>Comamonadaceae</taxon>
        <taxon>Ottowia</taxon>
    </lineage>
</organism>
<gene>
    <name evidence="6" type="ORF">ACFFGG_00515</name>
</gene>
<feature type="domain" description="HTH lysR-type" evidence="5">
    <location>
        <begin position="27"/>
        <end position="79"/>
    </location>
</feature>
<dbReference type="Gene3D" id="3.40.190.290">
    <property type="match status" value="1"/>
</dbReference>
<reference evidence="6 7" key="1">
    <citation type="submission" date="2024-09" db="EMBL/GenBank/DDBJ databases">
        <authorList>
            <person name="Sun Q."/>
            <person name="Mori K."/>
        </authorList>
    </citation>
    <scope>NUCLEOTIDE SEQUENCE [LARGE SCALE GENOMIC DNA]</scope>
    <source>
        <strain evidence="6 7">NCAIM B.02336</strain>
    </source>
</reference>
<evidence type="ECO:0000313" key="6">
    <source>
        <dbReference type="EMBL" id="MFC0591028.1"/>
    </source>
</evidence>
<dbReference type="InterPro" id="IPR036390">
    <property type="entry name" value="WH_DNA-bd_sf"/>
</dbReference>
<dbReference type="PROSITE" id="PS50931">
    <property type="entry name" value="HTH_LYSR"/>
    <property type="match status" value="1"/>
</dbReference>
<keyword evidence="2" id="KW-0805">Transcription regulation</keyword>
<dbReference type="SUPFAM" id="SSF53850">
    <property type="entry name" value="Periplasmic binding protein-like II"/>
    <property type="match status" value="1"/>
</dbReference>
<dbReference type="PANTHER" id="PTHR30537">
    <property type="entry name" value="HTH-TYPE TRANSCRIPTIONAL REGULATOR"/>
    <property type="match status" value="1"/>
</dbReference>
<evidence type="ECO:0000256" key="4">
    <source>
        <dbReference type="ARBA" id="ARBA00023163"/>
    </source>
</evidence>
<keyword evidence="3" id="KW-0238">DNA-binding</keyword>
<evidence type="ECO:0000256" key="3">
    <source>
        <dbReference type="ARBA" id="ARBA00023125"/>
    </source>
</evidence>
<keyword evidence="4" id="KW-0804">Transcription</keyword>
<proteinExistence type="inferred from homology"/>
<name>A0ABV6PPX4_9BURK</name>
<dbReference type="EMBL" id="JBHLTN010000002">
    <property type="protein sequence ID" value="MFC0591028.1"/>
    <property type="molecule type" value="Genomic_DNA"/>
</dbReference>
<dbReference type="PANTHER" id="PTHR30537:SF5">
    <property type="entry name" value="HTH-TYPE TRANSCRIPTIONAL ACTIVATOR TTDR-RELATED"/>
    <property type="match status" value="1"/>
</dbReference>
<evidence type="ECO:0000313" key="7">
    <source>
        <dbReference type="Proteomes" id="UP001589834"/>
    </source>
</evidence>
<comment type="caution">
    <text evidence="6">The sequence shown here is derived from an EMBL/GenBank/DDBJ whole genome shotgun (WGS) entry which is preliminary data.</text>
</comment>
<dbReference type="Pfam" id="PF00126">
    <property type="entry name" value="HTH_1"/>
    <property type="match status" value="1"/>
</dbReference>
<dbReference type="Proteomes" id="UP001589834">
    <property type="component" value="Unassembled WGS sequence"/>
</dbReference>
<evidence type="ECO:0000259" key="5">
    <source>
        <dbReference type="PROSITE" id="PS50931"/>
    </source>
</evidence>
<evidence type="ECO:0000256" key="2">
    <source>
        <dbReference type="ARBA" id="ARBA00023015"/>
    </source>
</evidence>
<dbReference type="InterPro" id="IPR005119">
    <property type="entry name" value="LysR_subst-bd"/>
</dbReference>